<comment type="caution">
    <text evidence="2">The sequence shown here is derived from an EMBL/GenBank/DDBJ whole genome shotgun (WGS) entry which is preliminary data.</text>
</comment>
<accession>A0AAW1SFF8</accession>
<dbReference type="EMBL" id="JALJOS010000001">
    <property type="protein sequence ID" value="KAK9844624.1"/>
    <property type="molecule type" value="Genomic_DNA"/>
</dbReference>
<dbReference type="PANTHER" id="PTHR21581">
    <property type="entry name" value="D-ALANYL-D-ALANINE CARBOXYPEPTIDASE"/>
    <property type="match status" value="1"/>
</dbReference>
<name>A0AAW1SFF8_9CHLO</name>
<reference evidence="2 3" key="1">
    <citation type="journal article" date="2024" name="Nat. Commun.">
        <title>Phylogenomics reveals the evolutionary origins of lichenization in chlorophyte algae.</title>
        <authorList>
            <person name="Puginier C."/>
            <person name="Libourel C."/>
            <person name="Otte J."/>
            <person name="Skaloud P."/>
            <person name="Haon M."/>
            <person name="Grisel S."/>
            <person name="Petersen M."/>
            <person name="Berrin J.G."/>
            <person name="Delaux P.M."/>
            <person name="Dal Grande F."/>
            <person name="Keller J."/>
        </authorList>
    </citation>
    <scope>NUCLEOTIDE SEQUENCE [LARGE SCALE GENOMIC DNA]</scope>
    <source>
        <strain evidence="2 3">SAG 2145</strain>
    </source>
</reference>
<dbReference type="Gene3D" id="1.25.40.10">
    <property type="entry name" value="Tetratricopeptide repeat domain"/>
    <property type="match status" value="1"/>
</dbReference>
<feature type="region of interest" description="Disordered" evidence="1">
    <location>
        <begin position="1"/>
        <end position="51"/>
    </location>
</feature>
<gene>
    <name evidence="2" type="ORF">WJX74_004886</name>
</gene>
<feature type="region of interest" description="Disordered" evidence="1">
    <location>
        <begin position="166"/>
        <end position="209"/>
    </location>
</feature>
<sequence length="435" mass="47237">MEPQRSSAPPRRLRVTNDPLNAGVPPRSTRASEPWELPAQAPSRPTSDIEAGPEGLQLLACQGQWRRLAEHLKGFRSWSDPDDFMSNAAFYVLALTKLRQYTVAAEELTKLGDLDASEHTEQSASGPMSRVPFALRWLQAMMPGLQGQTEASVDLLAQLLDRCSGYAEPQQSPEQPSEGAQQAAAKGERVVLERVSPSQPDPLEEGLDAGHLEARSVSVSFTSSRSPYHLVAPTPATLKRRHQMIVLTIVSLHLRAADWKAALSWLRWLLQRQGQDPLLLSRIGYVQLALGHVGAAEATFARAAAIAATPAYGTDKEVQAAVRRNQGLLLTANQDYKGAAVEFEAILHRQSGDAVAANNLAVAKMYSVDLTGAVTTLEGCLQGSPSAHLREPLLVNLCSMYQLGAPAAAARSKRQLGQWAQKWAPDDFDMTCTQT</sequence>
<dbReference type="PANTHER" id="PTHR21581:SF6">
    <property type="entry name" value="TRAFFICKING PROTEIN PARTICLE COMPLEX SUBUNIT 12"/>
    <property type="match status" value="1"/>
</dbReference>
<evidence type="ECO:0000313" key="3">
    <source>
        <dbReference type="Proteomes" id="UP001438707"/>
    </source>
</evidence>
<keyword evidence="3" id="KW-1185">Reference proteome</keyword>
<dbReference type="AlphaFoldDB" id="A0AAW1SFF8"/>
<evidence type="ECO:0000313" key="2">
    <source>
        <dbReference type="EMBL" id="KAK9844624.1"/>
    </source>
</evidence>
<organism evidence="2 3">
    <name type="scientific">Apatococcus lobatus</name>
    <dbReference type="NCBI Taxonomy" id="904363"/>
    <lineage>
        <taxon>Eukaryota</taxon>
        <taxon>Viridiplantae</taxon>
        <taxon>Chlorophyta</taxon>
        <taxon>core chlorophytes</taxon>
        <taxon>Trebouxiophyceae</taxon>
        <taxon>Chlorellales</taxon>
        <taxon>Chlorellaceae</taxon>
        <taxon>Apatococcus</taxon>
    </lineage>
</organism>
<dbReference type="InterPro" id="IPR011990">
    <property type="entry name" value="TPR-like_helical_dom_sf"/>
</dbReference>
<proteinExistence type="predicted"/>
<dbReference type="Proteomes" id="UP001438707">
    <property type="component" value="Unassembled WGS sequence"/>
</dbReference>
<protein>
    <submittedName>
        <fullName evidence="2">Uncharacterized protein</fullName>
    </submittedName>
</protein>
<evidence type="ECO:0000256" key="1">
    <source>
        <dbReference type="SAM" id="MobiDB-lite"/>
    </source>
</evidence>
<feature type="compositionally biased region" description="Polar residues" evidence="1">
    <location>
        <begin position="169"/>
        <end position="180"/>
    </location>
</feature>
<dbReference type="SUPFAM" id="SSF48452">
    <property type="entry name" value="TPR-like"/>
    <property type="match status" value="1"/>
</dbReference>